<comment type="catalytic activity">
    <reaction evidence="13 14">
        <text>UDP-N-acetyl-alpha-D-muramate + L-alanine + ATP = UDP-N-acetyl-alpha-D-muramoyl-L-alanine + ADP + phosphate + H(+)</text>
        <dbReference type="Rhea" id="RHEA:23372"/>
        <dbReference type="ChEBI" id="CHEBI:15378"/>
        <dbReference type="ChEBI" id="CHEBI:30616"/>
        <dbReference type="ChEBI" id="CHEBI:43474"/>
        <dbReference type="ChEBI" id="CHEBI:57972"/>
        <dbReference type="ChEBI" id="CHEBI:70757"/>
        <dbReference type="ChEBI" id="CHEBI:83898"/>
        <dbReference type="ChEBI" id="CHEBI:456216"/>
        <dbReference type="EC" id="6.3.2.8"/>
    </reaction>
</comment>
<dbReference type="Gene3D" id="3.40.1190.10">
    <property type="entry name" value="Mur-like, catalytic domain"/>
    <property type="match status" value="1"/>
</dbReference>
<keyword evidence="6 14" id="KW-0132">Cell division</keyword>
<dbReference type="PANTHER" id="PTHR43445">
    <property type="entry name" value="UDP-N-ACETYLMURAMATE--L-ALANINE LIGASE-RELATED"/>
    <property type="match status" value="1"/>
</dbReference>
<evidence type="ECO:0000256" key="1">
    <source>
        <dbReference type="ARBA" id="ARBA00004496"/>
    </source>
</evidence>
<comment type="similarity">
    <text evidence="14">Belongs to the MurCDEF family.</text>
</comment>
<sequence>MKIHFIGISGIGVSALAKYYLQKGEQVTGSDLNRSEVASNLERLGAKIFYGQQKADNVASDIDLVVYTVAVPKDNPELLQAGKLKIKTQTYPEALGDLVKKHFTIAVCGMSGKSTTTSMTGIVLKKAGLSPNVIVGTRVKEFENSNCLVGKSNYLVIEACEYEASFLNYWPRILAILNIEEEHLDYYRDIRHIMDTFKEEASHLKKGDVLIFNKDDENTAKLIKENKKILKGVKLVPFSLKDKEAEGIKKILKVPGKHNISNALAALKIGRELKISDEKIYKALSQFKGTWRRFEIIKKEPFILISDYAHHPTKLKALLEGAREKYPKKTIWAVFQSHQYDRTKKLFDKFIPAFEKADKIILTEIYYVAGREKKLNISSKDLVEAIKKKSPEKEVLFMEKKEDVPAFIRKNAKKGDVVLVIGAGDIINILKFF</sequence>
<dbReference type="Pfam" id="PF01225">
    <property type="entry name" value="Mur_ligase"/>
    <property type="match status" value="1"/>
</dbReference>
<dbReference type="InterPro" id="IPR000713">
    <property type="entry name" value="Mur_ligase_N"/>
</dbReference>
<dbReference type="InterPro" id="IPR004101">
    <property type="entry name" value="Mur_ligase_C"/>
</dbReference>
<keyword evidence="9 14" id="KW-0133">Cell shape</keyword>
<dbReference type="NCBIfam" id="TIGR01082">
    <property type="entry name" value="murC"/>
    <property type="match status" value="1"/>
</dbReference>
<dbReference type="HAMAP" id="MF_00046">
    <property type="entry name" value="MurC"/>
    <property type="match status" value="1"/>
</dbReference>
<evidence type="ECO:0000256" key="9">
    <source>
        <dbReference type="ARBA" id="ARBA00022960"/>
    </source>
</evidence>
<comment type="caution">
    <text evidence="18">The sequence shown here is derived from an EMBL/GenBank/DDBJ whole genome shotgun (WGS) entry which is preliminary data.</text>
</comment>
<dbReference type="Gene3D" id="3.40.50.720">
    <property type="entry name" value="NAD(P)-binding Rossmann-like Domain"/>
    <property type="match status" value="1"/>
</dbReference>
<evidence type="ECO:0000259" key="17">
    <source>
        <dbReference type="Pfam" id="PF08245"/>
    </source>
</evidence>
<evidence type="ECO:0000256" key="10">
    <source>
        <dbReference type="ARBA" id="ARBA00022984"/>
    </source>
</evidence>
<dbReference type="GO" id="GO:0071555">
    <property type="term" value="P:cell wall organization"/>
    <property type="evidence" value="ECO:0007669"/>
    <property type="project" value="UniProtKB-KW"/>
</dbReference>
<keyword evidence="4 14" id="KW-0963">Cytoplasm</keyword>
<dbReference type="Pfam" id="PF08245">
    <property type="entry name" value="Mur_ligase_M"/>
    <property type="match status" value="1"/>
</dbReference>
<dbReference type="InterPro" id="IPR013221">
    <property type="entry name" value="Mur_ligase_cen"/>
</dbReference>
<evidence type="ECO:0000313" key="19">
    <source>
        <dbReference type="Proteomes" id="UP000229976"/>
    </source>
</evidence>
<evidence type="ECO:0000256" key="5">
    <source>
        <dbReference type="ARBA" id="ARBA00022598"/>
    </source>
</evidence>
<dbReference type="EC" id="6.3.2.8" evidence="3 14"/>
<keyword evidence="12 14" id="KW-0961">Cell wall biogenesis/degradation</keyword>
<dbReference type="PANTHER" id="PTHR43445:SF3">
    <property type="entry name" value="UDP-N-ACETYLMURAMATE--L-ALANINE LIGASE"/>
    <property type="match status" value="1"/>
</dbReference>
<dbReference type="GO" id="GO:0051301">
    <property type="term" value="P:cell division"/>
    <property type="evidence" value="ECO:0007669"/>
    <property type="project" value="UniProtKB-KW"/>
</dbReference>
<evidence type="ECO:0000259" key="16">
    <source>
        <dbReference type="Pfam" id="PF02875"/>
    </source>
</evidence>
<reference evidence="18 19" key="1">
    <citation type="submission" date="2017-09" db="EMBL/GenBank/DDBJ databases">
        <title>Depth-based differentiation of microbial function through sediment-hosted aquifers and enrichment of novel symbionts in the deep terrestrial subsurface.</title>
        <authorList>
            <person name="Probst A.J."/>
            <person name="Ladd B."/>
            <person name="Jarett J.K."/>
            <person name="Geller-Mcgrath D.E."/>
            <person name="Sieber C.M."/>
            <person name="Emerson J.B."/>
            <person name="Anantharaman K."/>
            <person name="Thomas B.C."/>
            <person name="Malmstrom R."/>
            <person name="Stieglmeier M."/>
            <person name="Klingl A."/>
            <person name="Woyke T."/>
            <person name="Ryan C.M."/>
            <person name="Banfield J.F."/>
        </authorList>
    </citation>
    <scope>NUCLEOTIDE SEQUENCE [LARGE SCALE GENOMIC DNA]</scope>
    <source>
        <strain evidence="18">CG23_combo_of_CG06-09_8_20_14_all_39_17</strain>
    </source>
</reference>
<evidence type="ECO:0000256" key="8">
    <source>
        <dbReference type="ARBA" id="ARBA00022840"/>
    </source>
</evidence>
<dbReference type="UniPathway" id="UPA00219"/>
<proteinExistence type="inferred from homology"/>
<dbReference type="InterPro" id="IPR036565">
    <property type="entry name" value="Mur-like_cat_sf"/>
</dbReference>
<dbReference type="Pfam" id="PF02875">
    <property type="entry name" value="Mur_ligase_C"/>
    <property type="match status" value="1"/>
</dbReference>
<evidence type="ECO:0000256" key="7">
    <source>
        <dbReference type="ARBA" id="ARBA00022741"/>
    </source>
</evidence>
<feature type="domain" description="Mur ligase N-terminal catalytic" evidence="15">
    <location>
        <begin position="2"/>
        <end position="101"/>
    </location>
</feature>
<dbReference type="SUPFAM" id="SSF53244">
    <property type="entry name" value="MurD-like peptide ligases, peptide-binding domain"/>
    <property type="match status" value="1"/>
</dbReference>
<gene>
    <name evidence="14 18" type="primary">murC</name>
    <name evidence="18" type="ORF">COX37_00095</name>
</gene>
<dbReference type="Proteomes" id="UP000229976">
    <property type="component" value="Unassembled WGS sequence"/>
</dbReference>
<keyword evidence="10 14" id="KW-0573">Peptidoglycan synthesis</keyword>
<dbReference type="EMBL" id="PCRO01000002">
    <property type="protein sequence ID" value="PIP23158.1"/>
    <property type="molecule type" value="Genomic_DNA"/>
</dbReference>
<keyword evidence="7 14" id="KW-0547">Nucleotide-binding</keyword>
<name>A0A2G9YV89_9BACT</name>
<evidence type="ECO:0000256" key="13">
    <source>
        <dbReference type="ARBA" id="ARBA00047833"/>
    </source>
</evidence>
<dbReference type="GO" id="GO:0008763">
    <property type="term" value="F:UDP-N-acetylmuramate-L-alanine ligase activity"/>
    <property type="evidence" value="ECO:0007669"/>
    <property type="project" value="UniProtKB-UniRule"/>
</dbReference>
<dbReference type="AlphaFoldDB" id="A0A2G9YV89"/>
<organism evidence="18 19">
    <name type="scientific">Candidatus Nealsonbacteria bacterium CG23_combo_of_CG06-09_8_20_14_all_39_17</name>
    <dbReference type="NCBI Taxonomy" id="1974722"/>
    <lineage>
        <taxon>Bacteria</taxon>
        <taxon>Candidatus Nealsoniibacteriota</taxon>
    </lineage>
</organism>
<dbReference type="GO" id="GO:0009252">
    <property type="term" value="P:peptidoglycan biosynthetic process"/>
    <property type="evidence" value="ECO:0007669"/>
    <property type="project" value="UniProtKB-UniRule"/>
</dbReference>
<dbReference type="GO" id="GO:0005524">
    <property type="term" value="F:ATP binding"/>
    <property type="evidence" value="ECO:0007669"/>
    <property type="project" value="UniProtKB-UniRule"/>
</dbReference>
<evidence type="ECO:0000313" key="18">
    <source>
        <dbReference type="EMBL" id="PIP23158.1"/>
    </source>
</evidence>
<evidence type="ECO:0000256" key="14">
    <source>
        <dbReference type="HAMAP-Rule" id="MF_00046"/>
    </source>
</evidence>
<evidence type="ECO:0000256" key="4">
    <source>
        <dbReference type="ARBA" id="ARBA00022490"/>
    </source>
</evidence>
<dbReference type="SUPFAM" id="SSF51984">
    <property type="entry name" value="MurCD N-terminal domain"/>
    <property type="match status" value="1"/>
</dbReference>
<feature type="binding site" evidence="14">
    <location>
        <begin position="109"/>
        <end position="115"/>
    </location>
    <ligand>
        <name>ATP</name>
        <dbReference type="ChEBI" id="CHEBI:30616"/>
    </ligand>
</feature>
<keyword evidence="11 14" id="KW-0131">Cell cycle</keyword>
<evidence type="ECO:0000256" key="11">
    <source>
        <dbReference type="ARBA" id="ARBA00023306"/>
    </source>
</evidence>
<feature type="domain" description="Mur ligase central" evidence="17">
    <location>
        <begin position="107"/>
        <end position="244"/>
    </location>
</feature>
<evidence type="ECO:0000259" key="15">
    <source>
        <dbReference type="Pfam" id="PF01225"/>
    </source>
</evidence>
<dbReference type="InterPro" id="IPR036615">
    <property type="entry name" value="Mur_ligase_C_dom_sf"/>
</dbReference>
<dbReference type="InterPro" id="IPR005758">
    <property type="entry name" value="UDP-N-AcMur_Ala_ligase_MurC"/>
</dbReference>
<evidence type="ECO:0000256" key="3">
    <source>
        <dbReference type="ARBA" id="ARBA00012211"/>
    </source>
</evidence>
<comment type="pathway">
    <text evidence="2 14">Cell wall biogenesis; peptidoglycan biosynthesis.</text>
</comment>
<dbReference type="InterPro" id="IPR050061">
    <property type="entry name" value="MurCDEF_pg_biosynth"/>
</dbReference>
<evidence type="ECO:0000256" key="2">
    <source>
        <dbReference type="ARBA" id="ARBA00004752"/>
    </source>
</evidence>
<feature type="domain" description="Mur ligase C-terminal" evidence="16">
    <location>
        <begin position="292"/>
        <end position="424"/>
    </location>
</feature>
<dbReference type="GO" id="GO:0005737">
    <property type="term" value="C:cytoplasm"/>
    <property type="evidence" value="ECO:0007669"/>
    <property type="project" value="UniProtKB-SubCell"/>
</dbReference>
<dbReference type="GO" id="GO:0008360">
    <property type="term" value="P:regulation of cell shape"/>
    <property type="evidence" value="ECO:0007669"/>
    <property type="project" value="UniProtKB-KW"/>
</dbReference>
<dbReference type="Gene3D" id="3.90.190.20">
    <property type="entry name" value="Mur ligase, C-terminal domain"/>
    <property type="match status" value="1"/>
</dbReference>
<comment type="subcellular location">
    <subcellularLocation>
        <location evidence="1 14">Cytoplasm</location>
    </subcellularLocation>
</comment>
<comment type="function">
    <text evidence="14">Cell wall formation.</text>
</comment>
<evidence type="ECO:0000256" key="12">
    <source>
        <dbReference type="ARBA" id="ARBA00023316"/>
    </source>
</evidence>
<keyword evidence="8 14" id="KW-0067">ATP-binding</keyword>
<dbReference type="SUPFAM" id="SSF53623">
    <property type="entry name" value="MurD-like peptide ligases, catalytic domain"/>
    <property type="match status" value="1"/>
</dbReference>
<accession>A0A2G9YV89</accession>
<keyword evidence="5 14" id="KW-0436">Ligase</keyword>
<protein>
    <recommendedName>
        <fullName evidence="3 14">UDP-N-acetylmuramate--L-alanine ligase</fullName>
        <ecNumber evidence="3 14">6.3.2.8</ecNumber>
    </recommendedName>
    <alternativeName>
        <fullName evidence="14">UDP-N-acetylmuramoyl-L-alanine synthetase</fullName>
    </alternativeName>
</protein>
<evidence type="ECO:0000256" key="6">
    <source>
        <dbReference type="ARBA" id="ARBA00022618"/>
    </source>
</evidence>